<feature type="domain" description="Glycosyltransferase 2-like" evidence="1">
    <location>
        <begin position="93"/>
        <end position="213"/>
    </location>
</feature>
<dbReference type="Pfam" id="PF00535">
    <property type="entry name" value="Glycos_transf_2"/>
    <property type="match status" value="1"/>
</dbReference>
<name>M9SBL9_METAX</name>
<dbReference type="PANTHER" id="PTHR43179:SF7">
    <property type="entry name" value="RHAMNOSYLTRANSFERASE WBBL"/>
    <property type="match status" value="1"/>
</dbReference>
<dbReference type="eggNOG" id="arCOG01409">
    <property type="taxonomic scope" value="Archaea"/>
</dbReference>
<dbReference type="STRING" id="1236689.MMALV_00980"/>
<organism evidence="2 3">
    <name type="scientific">Methanomethylophilus alvi (strain Mx1201)</name>
    <dbReference type="NCBI Taxonomy" id="1236689"/>
    <lineage>
        <taxon>Archaea</taxon>
        <taxon>Methanobacteriati</taxon>
        <taxon>Thermoplasmatota</taxon>
        <taxon>Thermoplasmata</taxon>
        <taxon>Methanomassiliicoccales</taxon>
        <taxon>Methanomethylophilaceae</taxon>
        <taxon>Methanomethylophilus</taxon>
    </lineage>
</organism>
<dbReference type="SUPFAM" id="SSF53756">
    <property type="entry name" value="UDP-Glycosyltransferase/glycogen phosphorylase"/>
    <property type="match status" value="1"/>
</dbReference>
<dbReference type="PANTHER" id="PTHR43179">
    <property type="entry name" value="RHAMNOSYLTRANSFERASE WBBL"/>
    <property type="match status" value="1"/>
</dbReference>
<dbReference type="eggNOG" id="arCOG01383">
    <property type="taxonomic scope" value="Archaea"/>
</dbReference>
<dbReference type="Gene3D" id="3.90.550.10">
    <property type="entry name" value="Spore Coat Polysaccharide Biosynthesis Protein SpsA, Chain A"/>
    <property type="match status" value="1"/>
</dbReference>
<dbReference type="Pfam" id="PF13692">
    <property type="entry name" value="Glyco_trans_1_4"/>
    <property type="match status" value="1"/>
</dbReference>
<dbReference type="CDD" id="cd03801">
    <property type="entry name" value="GT4_PimA-like"/>
    <property type="match status" value="1"/>
</dbReference>
<evidence type="ECO:0000259" key="1">
    <source>
        <dbReference type="Pfam" id="PF00535"/>
    </source>
</evidence>
<dbReference type="SUPFAM" id="SSF53448">
    <property type="entry name" value="Nucleotide-diphospho-sugar transferases"/>
    <property type="match status" value="1"/>
</dbReference>
<dbReference type="InParanoid" id="M9SBL9"/>
<dbReference type="InterPro" id="IPR029044">
    <property type="entry name" value="Nucleotide-diphossugar_trans"/>
</dbReference>
<reference evidence="2 3" key="1">
    <citation type="journal article" date="2012" name="J. Bacteriol.">
        <title>Genome sequence of 'Candidatus Methanomethylophilus alvus' Mx1201, a methanogenic archaeon from the human gut belonging to a seventh order of methanogens.</title>
        <authorList>
            <person name="Borrel G."/>
            <person name="Harris H.M."/>
            <person name="Tottey W."/>
            <person name="Mihajlovski A."/>
            <person name="Parisot N."/>
            <person name="Peyretaillade E."/>
            <person name="Peyret P."/>
            <person name="Gribaldo S."/>
            <person name="O'Toole P.W."/>
            <person name="Brugere J.F."/>
        </authorList>
    </citation>
    <scope>NUCLEOTIDE SEQUENCE [LARGE SCALE GENOMIC DNA]</scope>
    <source>
        <strain evidence="2 3">Mx1201</strain>
    </source>
</reference>
<dbReference type="CDD" id="cd04186">
    <property type="entry name" value="GT_2_like_c"/>
    <property type="match status" value="1"/>
</dbReference>
<protein>
    <recommendedName>
        <fullName evidence="1">Glycosyltransferase 2-like domain-containing protein</fullName>
    </recommendedName>
</protein>
<evidence type="ECO:0000313" key="3">
    <source>
        <dbReference type="Proteomes" id="UP000012672"/>
    </source>
</evidence>
<dbReference type="Proteomes" id="UP000012672">
    <property type="component" value="Chromosome"/>
</dbReference>
<dbReference type="InterPro" id="IPR001173">
    <property type="entry name" value="Glyco_trans_2-like"/>
</dbReference>
<dbReference type="AlphaFoldDB" id="M9SBL9"/>
<dbReference type="EMBL" id="CP004049">
    <property type="protein sequence ID" value="AGI84855.1"/>
    <property type="molecule type" value="Genomic_DNA"/>
</dbReference>
<evidence type="ECO:0000313" key="2">
    <source>
        <dbReference type="EMBL" id="AGI84855.1"/>
    </source>
</evidence>
<dbReference type="KEGG" id="max:MMALV_00980"/>
<dbReference type="HOGENOM" id="CLU_006539_2_0_2"/>
<dbReference type="Gene3D" id="3.40.50.2000">
    <property type="entry name" value="Glycogen Phosphorylase B"/>
    <property type="match status" value="2"/>
</dbReference>
<gene>
    <name evidence="2" type="ORF">MMALV_00980</name>
</gene>
<proteinExistence type="predicted"/>
<accession>M9SBL9</accession>
<keyword evidence="3" id="KW-1185">Reference proteome</keyword>
<sequence>MRLEKNQMGIILTVSKNIIQHPSTLYQILNSYNIRTFFRVWRWDGLSVAVTNTIRMMSNYSGNTTQNDLDFVKSNMDHNCPESVPECHVPLVSIILPVYNQYSYTIACINSIIKYRGDINIEIIVGDDNSSDDTKDLENRIRNLKVVHNKTNLGFLLNCNNAAKFAKGKYLLFLNNDTLVKENWLSALVELAESDSSIGLVGSKFIYPDGSLQEAGGIIRSDGSAWNYGRGSNPSLPEFNYVKDVDYITGASILVPRLIFEKLGGFDERFKPAYCEDSDLAFSIRKLGYRTVFQPRSELIHFEGISNGKTVKSEMKSYQISNVMKFREKWASELDNFHKFSETDLFHARDRSFNKKTFLFIDSAVPRFDDNAGNRTVYDYMRTLVSMGCNVKFMPENFCYDPQYVPIYESMGIEVLYGHKYANEWRSWIKNNSSNIDYVMVFRPDCAKFFMKYIKDNSSATVLYNVADLHYVRLRREYDVTGNRAYLQESLRYQKIESKLLNSADRCVTVSSDEAKIMSGIVDASKIRIYPIFCYDDCNAVNRSYGGQHDLIFVGSFNHPPNRDAMHWFLDGIFPLIKKEVPDARINIIGSNATDSLIKLSSESVIFHNHVSDDELNQLYSTSSVCVIPLRFGAGVKGKTLEAMHNSIPIVSTSIGIEGMQGIDKYISPKETAEEFAAEVIRILSDCEYAKALGGSYSRYVSENYSRRRMIELFAQEFGI</sequence>